<dbReference type="HOGENOM" id="CLU_076312_5_1_3"/>
<accession>B4VHM6</accession>
<dbReference type="SUPFAM" id="SSF52980">
    <property type="entry name" value="Restriction endonuclease-like"/>
    <property type="match status" value="1"/>
</dbReference>
<feature type="domain" description="Putative restriction endonuclease" evidence="1">
    <location>
        <begin position="22"/>
        <end position="199"/>
    </location>
</feature>
<dbReference type="InterPro" id="IPR012296">
    <property type="entry name" value="Nuclease_put_TT1808"/>
</dbReference>
<keyword evidence="3" id="KW-1185">Reference proteome</keyword>
<reference evidence="2 3" key="1">
    <citation type="submission" date="2008-07" db="EMBL/GenBank/DDBJ databases">
        <authorList>
            <person name="Tandeau de Marsac N."/>
            <person name="Ferriera S."/>
            <person name="Johnson J."/>
            <person name="Kravitz S."/>
            <person name="Beeson K."/>
            <person name="Sutton G."/>
            <person name="Rogers Y.-H."/>
            <person name="Friedman R."/>
            <person name="Frazier M."/>
            <person name="Venter J.C."/>
        </authorList>
    </citation>
    <scope>NUCLEOTIDE SEQUENCE [LARGE SCALE GENOMIC DNA]</scope>
    <source>
        <strain evidence="2 3">PCC 7420</strain>
    </source>
</reference>
<name>B4VHM6_9CYAN</name>
<proteinExistence type="predicted"/>
<dbReference type="Proteomes" id="UP000003835">
    <property type="component" value="Unassembled WGS sequence"/>
</dbReference>
<dbReference type="STRING" id="118168.MC7420_7470"/>
<dbReference type="PANTHER" id="PTHR34107">
    <property type="entry name" value="SLL0198 PROTEIN-RELATED"/>
    <property type="match status" value="1"/>
</dbReference>
<dbReference type="Pfam" id="PF05685">
    <property type="entry name" value="Uma2"/>
    <property type="match status" value="1"/>
</dbReference>
<organism evidence="2 3">
    <name type="scientific">Coleofasciculus chthonoplastes PCC 7420</name>
    <dbReference type="NCBI Taxonomy" id="118168"/>
    <lineage>
        <taxon>Bacteria</taxon>
        <taxon>Bacillati</taxon>
        <taxon>Cyanobacteriota</taxon>
        <taxon>Cyanophyceae</taxon>
        <taxon>Coleofasciculales</taxon>
        <taxon>Coleofasciculaceae</taxon>
        <taxon>Coleofasciculus</taxon>
    </lineage>
</organism>
<gene>
    <name evidence="2" type="ORF">MC7420_7470</name>
</gene>
<evidence type="ECO:0000313" key="3">
    <source>
        <dbReference type="Proteomes" id="UP000003835"/>
    </source>
</evidence>
<dbReference type="InterPro" id="IPR011335">
    <property type="entry name" value="Restrct_endonuc-II-like"/>
</dbReference>
<dbReference type="Gene3D" id="3.90.1570.10">
    <property type="entry name" value="tt1808, chain A"/>
    <property type="match status" value="1"/>
</dbReference>
<dbReference type="InterPro" id="IPR008538">
    <property type="entry name" value="Uma2"/>
</dbReference>
<evidence type="ECO:0000313" key="2">
    <source>
        <dbReference type="EMBL" id="EDX78817.1"/>
    </source>
</evidence>
<dbReference type="eggNOG" id="COG4636">
    <property type="taxonomic scope" value="Bacteria"/>
</dbReference>
<sequence length="207" mass="23195">MTATWYTLPQPAMLTTTNRLTLEEYLKYDDGTDTCYELVNGELVPMSLGTGKHGAILKFLERTFDNQCAQIGQEWTALAGVVGVRSPRAGRWDTVRIPDVVVIPLEQWRNLQNREAVIELNEPPPLLVVEVVSESTKSTDYRAKRAEYSVLDIPEYWIVDPLNAKVTVLTLVEGWYDAVEFVGSDLIQSGIFPHLELTAEQLLGGNV</sequence>
<dbReference type="AlphaFoldDB" id="B4VHM6"/>
<evidence type="ECO:0000259" key="1">
    <source>
        <dbReference type="Pfam" id="PF05685"/>
    </source>
</evidence>
<dbReference type="EMBL" id="DS989841">
    <property type="protein sequence ID" value="EDX78817.1"/>
    <property type="molecule type" value="Genomic_DNA"/>
</dbReference>
<dbReference type="CDD" id="cd06260">
    <property type="entry name" value="DUF820-like"/>
    <property type="match status" value="1"/>
</dbReference>
<protein>
    <recommendedName>
        <fullName evidence="1">Putative restriction endonuclease domain-containing protein</fullName>
    </recommendedName>
</protein>
<dbReference type="PANTHER" id="PTHR34107:SF2">
    <property type="entry name" value="SLL0888 PROTEIN"/>
    <property type="match status" value="1"/>
</dbReference>